<gene>
    <name evidence="1" type="ORF">GCM10009726_27180</name>
</gene>
<organism evidence="1 2">
    <name type="scientific">Nocardioides furvisabuli</name>
    <dbReference type="NCBI Taxonomy" id="375542"/>
    <lineage>
        <taxon>Bacteria</taxon>
        <taxon>Bacillati</taxon>
        <taxon>Actinomycetota</taxon>
        <taxon>Actinomycetes</taxon>
        <taxon>Propionibacteriales</taxon>
        <taxon>Nocardioidaceae</taxon>
        <taxon>Nocardioides</taxon>
    </lineage>
</organism>
<evidence type="ECO:0000313" key="1">
    <source>
        <dbReference type="EMBL" id="GAA2111226.1"/>
    </source>
</evidence>
<reference evidence="1 2" key="1">
    <citation type="journal article" date="2019" name="Int. J. Syst. Evol. Microbiol.">
        <title>The Global Catalogue of Microorganisms (GCM) 10K type strain sequencing project: providing services to taxonomists for standard genome sequencing and annotation.</title>
        <authorList>
            <consortium name="The Broad Institute Genomics Platform"/>
            <consortium name="The Broad Institute Genome Sequencing Center for Infectious Disease"/>
            <person name="Wu L."/>
            <person name="Ma J."/>
        </authorList>
    </citation>
    <scope>NUCLEOTIDE SEQUENCE [LARGE SCALE GENOMIC DNA]</scope>
    <source>
        <strain evidence="1 2">JCM 13813</strain>
    </source>
</reference>
<sequence length="99" mass="10560">MEVELLYFDGCPNWAVADERIAEAAELVSREDLTVHRREIETEQEAIAVGFTGSPTILVDGQDPFATGDGRVGLACRVYSTPHGLAGSPSVAQLVDALS</sequence>
<evidence type="ECO:0000313" key="2">
    <source>
        <dbReference type="Proteomes" id="UP001501161"/>
    </source>
</evidence>
<accession>A0ABN2XFJ3</accession>
<keyword evidence="2" id="KW-1185">Reference proteome</keyword>
<dbReference type="RefSeq" id="WP_231252456.1">
    <property type="nucleotide sequence ID" value="NZ_BAAAMQ010000013.1"/>
</dbReference>
<protein>
    <recommendedName>
        <fullName evidence="3">Thioredoxin family protein</fullName>
    </recommendedName>
</protein>
<name>A0ABN2XFJ3_9ACTN</name>
<comment type="caution">
    <text evidence="1">The sequence shown here is derived from an EMBL/GenBank/DDBJ whole genome shotgun (WGS) entry which is preliminary data.</text>
</comment>
<dbReference type="Proteomes" id="UP001501161">
    <property type="component" value="Unassembled WGS sequence"/>
</dbReference>
<evidence type="ECO:0008006" key="3">
    <source>
        <dbReference type="Google" id="ProtNLM"/>
    </source>
</evidence>
<proteinExistence type="predicted"/>
<dbReference type="EMBL" id="BAAAMQ010000013">
    <property type="protein sequence ID" value="GAA2111226.1"/>
    <property type="molecule type" value="Genomic_DNA"/>
</dbReference>